<evidence type="ECO:0000313" key="4">
    <source>
        <dbReference type="Proteomes" id="UP001559025"/>
    </source>
</evidence>
<keyword evidence="2" id="KW-1133">Transmembrane helix</keyword>
<sequence>MGRDDDREAESQRIIGRVGAESEPTMAGRVKDHMTGRDAHEKDWAELWGTRIGRWLGLALLLYLIWWLIDFTASGG</sequence>
<keyword evidence="2" id="KW-0472">Membrane</keyword>
<dbReference type="Proteomes" id="UP001559025">
    <property type="component" value="Unassembled WGS sequence"/>
</dbReference>
<keyword evidence="4" id="KW-1185">Reference proteome</keyword>
<keyword evidence="2" id="KW-0812">Transmembrane</keyword>
<reference evidence="3 4" key="1">
    <citation type="submission" date="2024-01" db="EMBL/GenBank/DDBJ databases">
        <title>New evidence supports the origin of RcGTA from prophage.</title>
        <authorList>
            <person name="Xu Y."/>
            <person name="Liu B."/>
            <person name="Chen F."/>
        </authorList>
    </citation>
    <scope>NUCLEOTIDE SEQUENCE [LARGE SCALE GENOMIC DNA]</scope>
    <source>
        <strain evidence="3 4">CBW1107-2</strain>
    </source>
</reference>
<feature type="compositionally biased region" description="Basic and acidic residues" evidence="1">
    <location>
        <begin position="1"/>
        <end position="11"/>
    </location>
</feature>
<dbReference type="RefSeq" id="WP_368801228.1">
    <property type="nucleotide sequence ID" value="NZ_JAZHFV010000001.1"/>
</dbReference>
<protein>
    <submittedName>
        <fullName evidence="3">Uncharacterized protein</fullName>
    </submittedName>
</protein>
<dbReference type="EMBL" id="JAZHFV010000001">
    <property type="protein sequence ID" value="MEX4005786.1"/>
    <property type="molecule type" value="Genomic_DNA"/>
</dbReference>
<name>A0ABV3WN65_9HYPH</name>
<proteinExistence type="predicted"/>
<gene>
    <name evidence="3" type="ORF">V1479_00635</name>
</gene>
<evidence type="ECO:0000256" key="1">
    <source>
        <dbReference type="SAM" id="MobiDB-lite"/>
    </source>
</evidence>
<accession>A0ABV3WN65</accession>
<feature type="transmembrane region" description="Helical" evidence="2">
    <location>
        <begin position="52"/>
        <end position="69"/>
    </location>
</feature>
<organism evidence="3 4">
    <name type="scientific">Neoaquamicrobium sediminum</name>
    <dbReference type="NCBI Taxonomy" id="1849104"/>
    <lineage>
        <taxon>Bacteria</taxon>
        <taxon>Pseudomonadati</taxon>
        <taxon>Pseudomonadota</taxon>
        <taxon>Alphaproteobacteria</taxon>
        <taxon>Hyphomicrobiales</taxon>
        <taxon>Phyllobacteriaceae</taxon>
        <taxon>Neoaquamicrobium</taxon>
    </lineage>
</organism>
<feature type="region of interest" description="Disordered" evidence="1">
    <location>
        <begin position="1"/>
        <end position="34"/>
    </location>
</feature>
<evidence type="ECO:0000256" key="2">
    <source>
        <dbReference type="SAM" id="Phobius"/>
    </source>
</evidence>
<comment type="caution">
    <text evidence="3">The sequence shown here is derived from an EMBL/GenBank/DDBJ whole genome shotgun (WGS) entry which is preliminary data.</text>
</comment>
<evidence type="ECO:0000313" key="3">
    <source>
        <dbReference type="EMBL" id="MEX4005786.1"/>
    </source>
</evidence>